<comment type="caution">
    <text evidence="13">The sequence shown here is derived from an EMBL/GenBank/DDBJ whole genome shotgun (WGS) entry which is preliminary data.</text>
</comment>
<feature type="transmembrane region" description="Helical" evidence="10">
    <location>
        <begin position="77"/>
        <end position="99"/>
    </location>
</feature>
<comment type="similarity">
    <text evidence="2 10">Belongs to the ammonia transporter channel (TC 1.A.11.2) family.</text>
</comment>
<feature type="transmembrane region" description="Helical" evidence="10">
    <location>
        <begin position="325"/>
        <end position="344"/>
    </location>
</feature>
<dbReference type="AlphaFoldDB" id="A0A811GKU8"/>
<evidence type="ECO:0000313" key="14">
    <source>
        <dbReference type="Proteomes" id="UP000489961"/>
    </source>
</evidence>
<feature type="transmembrane region" description="Helical" evidence="10">
    <location>
        <begin position="293"/>
        <end position="313"/>
    </location>
</feature>
<keyword evidence="6 10" id="KW-1133">Transmembrane helix</keyword>
<feature type="transmembrane region" description="Helical" evidence="10">
    <location>
        <begin position="227"/>
        <end position="248"/>
    </location>
</feature>
<name>A0A811GKU8_9GAMM</name>
<keyword evidence="4" id="KW-1003">Cell membrane</keyword>
<dbReference type="InterPro" id="IPR018047">
    <property type="entry name" value="Ammonium_transpt_CS"/>
</dbReference>
<evidence type="ECO:0000256" key="6">
    <source>
        <dbReference type="ARBA" id="ARBA00022989"/>
    </source>
</evidence>
<dbReference type="GO" id="GO:0005886">
    <property type="term" value="C:plasma membrane"/>
    <property type="evidence" value="ECO:0007669"/>
    <property type="project" value="UniProtKB-SubCell"/>
</dbReference>
<evidence type="ECO:0000256" key="5">
    <source>
        <dbReference type="ARBA" id="ARBA00022692"/>
    </source>
</evidence>
<sequence>MKKMLIALSLSGALLGGSVAWAEEAVSAASTPSEDVTVVETAAASATNSELAAAPAPAEQAAAPAEEEVKLDTGDTAWILVSTALVLLMTIPGLALFYGGMVRKKNVLSTMAHSFIAAAIVSITWVVIGYTLAFGQGNAFIGGLDKIMLSGITTSALTGTIPEILFVIFQMTFAIITVAIITGSIAERMKFGAFVAFITLWSVIVYAPITHWVWGGGWLGNDGALDFAGGTVVHINSGVAGLVAAYMLGKRMGLGRESMAPHNLTLTVVGASLVWVGWFGFNGGSALGANGSAGYALVVTQVAAAAAAISWLITEKVVRGKASVLGGASGAVAGLVVITPAAGFVTVGGALAMGLIGGVVCFWGITALKRALKADDSLDAFGLHGVGGIVGAILTAVFASEFIMGEKAPTDMLHQLWVQVEGVLATIAYSAVLTFIILKVIDLVIGIRVANDDERMGLDLSQHGERVE</sequence>
<dbReference type="Pfam" id="PF00909">
    <property type="entry name" value="Ammonium_transp"/>
    <property type="match status" value="1"/>
</dbReference>
<accession>A0A811GKU8</accession>
<feature type="signal peptide" evidence="11">
    <location>
        <begin position="1"/>
        <end position="22"/>
    </location>
</feature>
<evidence type="ECO:0000313" key="13">
    <source>
        <dbReference type="EMBL" id="CAB1219497.1"/>
    </source>
</evidence>
<organism evidence="13 14">
    <name type="scientific">Acinetobacter bouvetii</name>
    <dbReference type="NCBI Taxonomy" id="202951"/>
    <lineage>
        <taxon>Bacteria</taxon>
        <taxon>Pseudomonadati</taxon>
        <taxon>Pseudomonadota</taxon>
        <taxon>Gammaproteobacteria</taxon>
        <taxon>Moraxellales</taxon>
        <taxon>Moraxellaceae</taxon>
        <taxon>Acinetobacter</taxon>
    </lineage>
</organism>
<evidence type="ECO:0000256" key="8">
    <source>
        <dbReference type="ARBA" id="ARBA00023177"/>
    </source>
</evidence>
<evidence type="ECO:0000259" key="12">
    <source>
        <dbReference type="Pfam" id="PF00909"/>
    </source>
</evidence>
<feature type="transmembrane region" description="Helical" evidence="10">
    <location>
        <begin position="350"/>
        <end position="368"/>
    </location>
</feature>
<dbReference type="PROSITE" id="PS01219">
    <property type="entry name" value="AMMONIUM_TRANSP"/>
    <property type="match status" value="1"/>
</dbReference>
<feature type="transmembrane region" description="Helical" evidence="10">
    <location>
        <begin position="260"/>
        <end position="281"/>
    </location>
</feature>
<dbReference type="PANTHER" id="PTHR43029:SF10">
    <property type="entry name" value="AMMONIUM TRANSPORTER MEP2"/>
    <property type="match status" value="1"/>
</dbReference>
<protein>
    <recommendedName>
        <fullName evidence="9 10">Ammonium transporter</fullName>
    </recommendedName>
</protein>
<evidence type="ECO:0000256" key="9">
    <source>
        <dbReference type="ARBA" id="ARBA00050025"/>
    </source>
</evidence>
<feature type="transmembrane region" description="Helical" evidence="10">
    <location>
        <begin position="416"/>
        <end position="438"/>
    </location>
</feature>
<dbReference type="FunFam" id="1.10.3430.10:FF:000007">
    <property type="entry name" value="Ammonium transporter"/>
    <property type="match status" value="1"/>
</dbReference>
<dbReference type="Proteomes" id="UP000489961">
    <property type="component" value="Unassembled WGS sequence"/>
</dbReference>
<dbReference type="GO" id="GO:0008519">
    <property type="term" value="F:ammonium channel activity"/>
    <property type="evidence" value="ECO:0007669"/>
    <property type="project" value="InterPro"/>
</dbReference>
<dbReference type="InterPro" id="IPR029020">
    <property type="entry name" value="Ammonium/urea_transptr"/>
</dbReference>
<feature type="transmembrane region" description="Helical" evidence="10">
    <location>
        <begin position="380"/>
        <end position="404"/>
    </location>
</feature>
<keyword evidence="8 10" id="KW-0924">Ammonia transport</keyword>
<evidence type="ECO:0000256" key="2">
    <source>
        <dbReference type="ARBA" id="ARBA00005887"/>
    </source>
</evidence>
<proteinExistence type="inferred from homology"/>
<reference evidence="13 14" key="1">
    <citation type="submission" date="2020-02" db="EMBL/GenBank/DDBJ databases">
        <authorList>
            <person name="Chaudhuri R."/>
        </authorList>
    </citation>
    <scope>NUCLEOTIDE SEQUENCE [LARGE SCALE GENOMIC DNA]</scope>
    <source>
        <strain evidence="13">SFB21</strain>
    </source>
</reference>
<keyword evidence="3 10" id="KW-0813">Transport</keyword>
<dbReference type="InterPro" id="IPR024041">
    <property type="entry name" value="NH4_transpt_AmtB-like_dom"/>
</dbReference>
<feature type="domain" description="Ammonium transporter AmtB-like" evidence="12">
    <location>
        <begin position="77"/>
        <end position="466"/>
    </location>
</feature>
<feature type="transmembrane region" description="Helical" evidence="10">
    <location>
        <begin position="164"/>
        <end position="186"/>
    </location>
</feature>
<keyword evidence="11" id="KW-0732">Signal</keyword>
<dbReference type="InterPro" id="IPR002229">
    <property type="entry name" value="RhesusRHD"/>
</dbReference>
<dbReference type="NCBIfam" id="TIGR00836">
    <property type="entry name" value="amt"/>
    <property type="match status" value="1"/>
</dbReference>
<dbReference type="PANTHER" id="PTHR43029">
    <property type="entry name" value="AMMONIUM TRANSPORTER MEP2"/>
    <property type="match status" value="1"/>
</dbReference>
<feature type="transmembrane region" description="Helical" evidence="10">
    <location>
        <begin position="193"/>
        <end position="215"/>
    </location>
</feature>
<feature type="transmembrane region" description="Helical" evidence="10">
    <location>
        <begin position="111"/>
        <end position="133"/>
    </location>
</feature>
<dbReference type="PRINTS" id="PR00342">
    <property type="entry name" value="RHESUSRHD"/>
</dbReference>
<dbReference type="InterPro" id="IPR001905">
    <property type="entry name" value="Ammonium_transpt"/>
</dbReference>
<evidence type="ECO:0000256" key="4">
    <source>
        <dbReference type="ARBA" id="ARBA00022475"/>
    </source>
</evidence>
<keyword evidence="5 10" id="KW-0812">Transmembrane</keyword>
<evidence type="ECO:0000256" key="10">
    <source>
        <dbReference type="RuleBase" id="RU362002"/>
    </source>
</evidence>
<feature type="chain" id="PRO_5032513605" description="Ammonium transporter" evidence="11">
    <location>
        <begin position="23"/>
        <end position="468"/>
    </location>
</feature>
<evidence type="ECO:0000256" key="3">
    <source>
        <dbReference type="ARBA" id="ARBA00022448"/>
    </source>
</evidence>
<evidence type="ECO:0000256" key="11">
    <source>
        <dbReference type="SAM" id="SignalP"/>
    </source>
</evidence>
<gene>
    <name evidence="13" type="primary">amtB_1</name>
    <name evidence="13" type="ORF">SFB21_2452</name>
</gene>
<keyword evidence="7 10" id="KW-0472">Membrane</keyword>
<evidence type="ECO:0000256" key="1">
    <source>
        <dbReference type="ARBA" id="ARBA00004651"/>
    </source>
</evidence>
<dbReference type="Gene3D" id="1.10.3430.10">
    <property type="entry name" value="Ammonium transporter AmtB like domains"/>
    <property type="match status" value="1"/>
</dbReference>
<evidence type="ECO:0000256" key="7">
    <source>
        <dbReference type="ARBA" id="ARBA00023136"/>
    </source>
</evidence>
<comment type="subcellular location">
    <subcellularLocation>
        <location evidence="1 10">Cell membrane</location>
        <topology evidence="1 10">Multi-pass membrane protein</topology>
    </subcellularLocation>
</comment>
<dbReference type="RefSeq" id="WP_174560273.1">
    <property type="nucleotide sequence ID" value="NZ_CADDTS010000040.1"/>
</dbReference>
<dbReference type="SUPFAM" id="SSF111352">
    <property type="entry name" value="Ammonium transporter"/>
    <property type="match status" value="1"/>
</dbReference>
<dbReference type="EMBL" id="CADDTS010000040">
    <property type="protein sequence ID" value="CAB1219497.1"/>
    <property type="molecule type" value="Genomic_DNA"/>
</dbReference>